<evidence type="ECO:0000256" key="8">
    <source>
        <dbReference type="ARBA" id="ARBA00022692"/>
    </source>
</evidence>
<reference evidence="16 17" key="1">
    <citation type="submission" date="2016-09" db="EMBL/GenBank/DDBJ databases">
        <title>Extensive genetic diversity and differential bi-allelic expression allows diatom success in the polar Southern Ocean.</title>
        <authorList>
            <consortium name="DOE Joint Genome Institute"/>
            <person name="Mock T."/>
            <person name="Otillar R.P."/>
            <person name="Strauss J."/>
            <person name="Dupont C."/>
            <person name="Frickenhaus S."/>
            <person name="Maumus F."/>
            <person name="Mcmullan M."/>
            <person name="Sanges R."/>
            <person name="Schmutz J."/>
            <person name="Toseland A."/>
            <person name="Valas R."/>
            <person name="Veluchamy A."/>
            <person name="Ward B.J."/>
            <person name="Allen A."/>
            <person name="Barry K."/>
            <person name="Falciatore A."/>
            <person name="Ferrante M."/>
            <person name="Fortunato A.E."/>
            <person name="Gloeckner G."/>
            <person name="Gruber A."/>
            <person name="Hipkin R."/>
            <person name="Janech M."/>
            <person name="Kroth P."/>
            <person name="Leese F."/>
            <person name="Lindquist E."/>
            <person name="Lyon B.R."/>
            <person name="Martin J."/>
            <person name="Mayer C."/>
            <person name="Parker M."/>
            <person name="Quesneville H."/>
            <person name="Raymond J."/>
            <person name="Uhlig C."/>
            <person name="Valentin K.U."/>
            <person name="Worden A.Z."/>
            <person name="Armbrust E.V."/>
            <person name="Bowler C."/>
            <person name="Green B."/>
            <person name="Moulton V."/>
            <person name="Van Oosterhout C."/>
            <person name="Grigoriev I."/>
        </authorList>
    </citation>
    <scope>NUCLEOTIDE SEQUENCE [LARGE SCALE GENOMIC DNA]</scope>
    <source>
        <strain evidence="16 17">CCMP1102</strain>
    </source>
</reference>
<keyword evidence="17" id="KW-1185">Reference proteome</keyword>
<proteinExistence type="inferred from homology"/>
<dbReference type="GO" id="GO:0019432">
    <property type="term" value="P:triglyceride biosynthetic process"/>
    <property type="evidence" value="ECO:0007669"/>
    <property type="project" value="TreeGrafter"/>
</dbReference>
<evidence type="ECO:0000256" key="6">
    <source>
        <dbReference type="ARBA" id="ARBA00022516"/>
    </source>
</evidence>
<evidence type="ECO:0000256" key="10">
    <source>
        <dbReference type="ARBA" id="ARBA00022824"/>
    </source>
</evidence>
<dbReference type="PANTHER" id="PTHR12317:SF0">
    <property type="entry name" value="ACYLTRANSFERASE"/>
    <property type="match status" value="1"/>
</dbReference>
<gene>
    <name evidence="16" type="ORF">FRACYDRAFT_191238</name>
</gene>
<dbReference type="OrthoDB" id="264532at2759"/>
<evidence type="ECO:0000256" key="12">
    <source>
        <dbReference type="ARBA" id="ARBA00023098"/>
    </source>
</evidence>
<evidence type="ECO:0000256" key="2">
    <source>
        <dbReference type="ARBA" id="ARBA00004771"/>
    </source>
</evidence>
<comment type="pathway">
    <text evidence="3">Lipid metabolism.</text>
</comment>
<keyword evidence="14" id="KW-0012">Acyltransferase</keyword>
<evidence type="ECO:0000313" key="16">
    <source>
        <dbReference type="EMBL" id="OEU12652.1"/>
    </source>
</evidence>
<dbReference type="AlphaFoldDB" id="A0A1E7F397"/>
<evidence type="ECO:0000256" key="3">
    <source>
        <dbReference type="ARBA" id="ARBA00005189"/>
    </source>
</evidence>
<dbReference type="KEGG" id="fcy:FRACYDRAFT_191238"/>
<accession>A0A1E7F397</accession>
<dbReference type="PANTHER" id="PTHR12317">
    <property type="entry name" value="DIACYLGLYCEROL O-ACYLTRANSFERASE"/>
    <property type="match status" value="1"/>
</dbReference>
<evidence type="ECO:0000313" key="17">
    <source>
        <dbReference type="Proteomes" id="UP000095751"/>
    </source>
</evidence>
<keyword evidence="6" id="KW-0444">Lipid biosynthesis</keyword>
<protein>
    <recommendedName>
        <fullName evidence="5">diacylglycerol O-acyltransferase</fullName>
        <ecNumber evidence="5">2.3.1.20</ecNumber>
    </recommendedName>
</protein>
<keyword evidence="7" id="KW-0808">Transferase</keyword>
<feature type="transmembrane region" description="Helical" evidence="15">
    <location>
        <begin position="75"/>
        <end position="95"/>
    </location>
</feature>
<comment type="subcellular location">
    <subcellularLocation>
        <location evidence="1">Endoplasmic reticulum membrane</location>
        <topology evidence="1">Multi-pass membrane protein</topology>
    </subcellularLocation>
</comment>
<evidence type="ECO:0000256" key="14">
    <source>
        <dbReference type="ARBA" id="ARBA00023315"/>
    </source>
</evidence>
<evidence type="ECO:0000256" key="1">
    <source>
        <dbReference type="ARBA" id="ARBA00004477"/>
    </source>
</evidence>
<sequence length="160" mass="18703">MKKKDGKQRNHLALPPGGFEEATLTCRNKDRVYIKKRTGFVKLALQHGYNIVPVYTFGENQTYDNIQGMWNFRLWLNKLGIPAIVVFGSWFFPILPKRDNCGLRIVVGEPVVLPTISNPSREEVKHWHDKYITALTRIFEEHKEEYYGPEIAKTQKLEVW</sequence>
<comment type="pathway">
    <text evidence="2">Glycerolipid metabolism; triacylglycerol biosynthesis.</text>
</comment>
<keyword evidence="13 15" id="KW-0472">Membrane</keyword>
<evidence type="ECO:0000256" key="9">
    <source>
        <dbReference type="ARBA" id="ARBA00022798"/>
    </source>
</evidence>
<dbReference type="EMBL" id="KV784364">
    <property type="protein sequence ID" value="OEU12652.1"/>
    <property type="molecule type" value="Genomic_DNA"/>
</dbReference>
<organism evidence="16 17">
    <name type="scientific">Fragilariopsis cylindrus CCMP1102</name>
    <dbReference type="NCBI Taxonomy" id="635003"/>
    <lineage>
        <taxon>Eukaryota</taxon>
        <taxon>Sar</taxon>
        <taxon>Stramenopiles</taxon>
        <taxon>Ochrophyta</taxon>
        <taxon>Bacillariophyta</taxon>
        <taxon>Bacillariophyceae</taxon>
        <taxon>Bacillariophycidae</taxon>
        <taxon>Bacillariales</taxon>
        <taxon>Bacillariaceae</taxon>
        <taxon>Fragilariopsis</taxon>
    </lineage>
</organism>
<keyword evidence="10" id="KW-0256">Endoplasmic reticulum</keyword>
<dbReference type="InterPro" id="IPR007130">
    <property type="entry name" value="DAGAT"/>
</dbReference>
<keyword evidence="8 15" id="KW-0812">Transmembrane</keyword>
<dbReference type="GO" id="GO:0005789">
    <property type="term" value="C:endoplasmic reticulum membrane"/>
    <property type="evidence" value="ECO:0007669"/>
    <property type="project" value="UniProtKB-SubCell"/>
</dbReference>
<dbReference type="InParanoid" id="A0A1E7F397"/>
<evidence type="ECO:0000256" key="11">
    <source>
        <dbReference type="ARBA" id="ARBA00022989"/>
    </source>
</evidence>
<keyword evidence="12" id="KW-0443">Lipid metabolism</keyword>
<evidence type="ECO:0000256" key="15">
    <source>
        <dbReference type="SAM" id="Phobius"/>
    </source>
</evidence>
<keyword evidence="9" id="KW-0319">Glycerol metabolism</keyword>
<comment type="similarity">
    <text evidence="4">Belongs to the diacylglycerol acyltransferase family.</text>
</comment>
<evidence type="ECO:0000256" key="13">
    <source>
        <dbReference type="ARBA" id="ARBA00023136"/>
    </source>
</evidence>
<evidence type="ECO:0000256" key="7">
    <source>
        <dbReference type="ARBA" id="ARBA00022679"/>
    </source>
</evidence>
<dbReference type="GO" id="GO:0004144">
    <property type="term" value="F:diacylglycerol O-acyltransferase activity"/>
    <property type="evidence" value="ECO:0007669"/>
    <property type="project" value="UniProtKB-EC"/>
</dbReference>
<dbReference type="EC" id="2.3.1.20" evidence="5"/>
<evidence type="ECO:0000256" key="5">
    <source>
        <dbReference type="ARBA" id="ARBA00013244"/>
    </source>
</evidence>
<evidence type="ECO:0000256" key="4">
    <source>
        <dbReference type="ARBA" id="ARBA00005420"/>
    </source>
</evidence>
<keyword evidence="11 15" id="KW-1133">Transmembrane helix</keyword>
<name>A0A1E7F397_9STRA</name>
<dbReference type="Proteomes" id="UP000095751">
    <property type="component" value="Unassembled WGS sequence"/>
</dbReference>
<dbReference type="GO" id="GO:0006071">
    <property type="term" value="P:glycerol metabolic process"/>
    <property type="evidence" value="ECO:0007669"/>
    <property type="project" value="UniProtKB-KW"/>
</dbReference>
<dbReference type="Pfam" id="PF03982">
    <property type="entry name" value="DAGAT"/>
    <property type="match status" value="1"/>
</dbReference>